<organism evidence="1 2">
    <name type="scientific">Allacma fusca</name>
    <dbReference type="NCBI Taxonomy" id="39272"/>
    <lineage>
        <taxon>Eukaryota</taxon>
        <taxon>Metazoa</taxon>
        <taxon>Ecdysozoa</taxon>
        <taxon>Arthropoda</taxon>
        <taxon>Hexapoda</taxon>
        <taxon>Collembola</taxon>
        <taxon>Symphypleona</taxon>
        <taxon>Sminthuridae</taxon>
        <taxon>Allacma</taxon>
    </lineage>
</organism>
<sequence>MRGEPYVLFTMSLLGIGTFPSFLTLRNRPGFWDNNSPSECSLKNSPLLRLFFRMDSQDVQECLQHTAS</sequence>
<keyword evidence="2" id="KW-1185">Reference proteome</keyword>
<protein>
    <submittedName>
        <fullName evidence="1">Uncharacterized protein</fullName>
    </submittedName>
</protein>
<name>A0A8J2JDH2_9HEXA</name>
<reference evidence="1" key="1">
    <citation type="submission" date="2021-06" db="EMBL/GenBank/DDBJ databases">
        <authorList>
            <person name="Hodson N. C."/>
            <person name="Mongue J. A."/>
            <person name="Jaron S. K."/>
        </authorList>
    </citation>
    <scope>NUCLEOTIDE SEQUENCE</scope>
</reference>
<gene>
    <name evidence="1" type="ORF">AFUS01_LOCUS7021</name>
</gene>
<evidence type="ECO:0000313" key="2">
    <source>
        <dbReference type="Proteomes" id="UP000708208"/>
    </source>
</evidence>
<dbReference type="Proteomes" id="UP000708208">
    <property type="component" value="Unassembled WGS sequence"/>
</dbReference>
<accession>A0A8J2JDH2</accession>
<comment type="caution">
    <text evidence="1">The sequence shown here is derived from an EMBL/GenBank/DDBJ whole genome shotgun (WGS) entry which is preliminary data.</text>
</comment>
<proteinExistence type="predicted"/>
<evidence type="ECO:0000313" key="1">
    <source>
        <dbReference type="EMBL" id="CAG7717566.1"/>
    </source>
</evidence>
<dbReference type="EMBL" id="CAJVCH010046970">
    <property type="protein sequence ID" value="CAG7717566.1"/>
    <property type="molecule type" value="Genomic_DNA"/>
</dbReference>
<dbReference type="AlphaFoldDB" id="A0A8J2JDH2"/>